<dbReference type="VEuPathDB" id="TriTrypDB:TcCLB.507531.19"/>
<keyword evidence="1" id="KW-0418">Kinase</keyword>
<dbReference type="VEuPathDB" id="TriTrypDB:TcCLB.510003.30"/>
<reference evidence="1 2" key="1">
    <citation type="journal article" date="2018" name="Microb. Genom.">
        <title>Expanding an expanded genome: long-read sequencing of Trypanosoma cruzi.</title>
        <authorList>
            <person name="Berna L."/>
            <person name="Rodriguez M."/>
            <person name="Chiribao M.L."/>
            <person name="Parodi-Talice A."/>
            <person name="Pita S."/>
            <person name="Rijo G."/>
            <person name="Alvarez-Valin F."/>
            <person name="Robello C."/>
        </authorList>
    </citation>
    <scope>NUCLEOTIDE SEQUENCE [LARGE SCALE GENOMIC DNA]</scope>
    <source>
        <strain evidence="1 2">TCC</strain>
    </source>
</reference>
<sequence length="260" mass="29542">MDSPTQRKVNLFSELAAAESFTKFDRRLYKFIQAKGTVAQRLLCYLMEAICCARGVNYTRMRNWLRAVLQPDYVLRGLMQKEDLHARVVAAMLTLLTVWIQDAVTTCTVKYKGAGDAQDDISSFFSREECTEADALLGSVWSALQEAASRWEDLRKTNVKLYGDNVRIVVKNLLQAELVRAQCYRTISGMYQEQQVQQGDNTWTGSYLPSAEEEDLRLRVIGNIVKFLILPTSIFSFITAKASAARLRQDIAEQCVKSLR</sequence>
<comment type="caution">
    <text evidence="1">The sequence shown here is derived from an EMBL/GenBank/DDBJ whole genome shotgun (WGS) entry which is preliminary data.</text>
</comment>
<name>A0A2V2WW09_TRYCR</name>
<dbReference type="VEuPathDB" id="TriTrypDB:C4B63_10g168"/>
<proteinExistence type="predicted"/>
<keyword evidence="1" id="KW-0808">Transferase</keyword>
<dbReference type="EMBL" id="PRFC01000047">
    <property type="protein sequence ID" value="PWV12830.1"/>
    <property type="molecule type" value="Genomic_DNA"/>
</dbReference>
<dbReference type="VEuPathDB" id="TriTrypDB:TCSYLVIO_004313"/>
<dbReference type="VEuPathDB" id="TriTrypDB:TcCL_ESM06625"/>
<dbReference type="VEuPathDB" id="TriTrypDB:C3747_47g299"/>
<dbReference type="VEuPathDB" id="TriTrypDB:TCDM_04322"/>
<dbReference type="Proteomes" id="UP000246078">
    <property type="component" value="Unassembled WGS sequence"/>
</dbReference>
<organism evidence="1 2">
    <name type="scientific">Trypanosoma cruzi</name>
    <dbReference type="NCBI Taxonomy" id="5693"/>
    <lineage>
        <taxon>Eukaryota</taxon>
        <taxon>Discoba</taxon>
        <taxon>Euglenozoa</taxon>
        <taxon>Kinetoplastea</taxon>
        <taxon>Metakinetoplastina</taxon>
        <taxon>Trypanosomatida</taxon>
        <taxon>Trypanosomatidae</taxon>
        <taxon>Trypanosoma</taxon>
        <taxon>Schizotrypanum</taxon>
    </lineage>
</organism>
<evidence type="ECO:0000313" key="2">
    <source>
        <dbReference type="Proteomes" id="UP000246078"/>
    </source>
</evidence>
<dbReference type="VEuPathDB" id="TriTrypDB:ECC02_007351"/>
<gene>
    <name evidence="1" type="ORF">C3747_47g299</name>
</gene>
<protein>
    <submittedName>
        <fullName evidence="1">Putative phosphatidylinositol 4-kinase alpha</fullName>
    </submittedName>
</protein>
<dbReference type="VEuPathDB" id="TriTrypDB:TcG_02907"/>
<dbReference type="VEuPathDB" id="TriTrypDB:TcBrA4_0128920"/>
<dbReference type="GO" id="GO:0016301">
    <property type="term" value="F:kinase activity"/>
    <property type="evidence" value="ECO:0007669"/>
    <property type="project" value="UniProtKB-KW"/>
</dbReference>
<evidence type="ECO:0000313" key="1">
    <source>
        <dbReference type="EMBL" id="PWV12830.1"/>
    </source>
</evidence>
<dbReference type="VEuPathDB" id="TriTrypDB:Tc_MARK_3110"/>
<dbReference type="AlphaFoldDB" id="A0A2V2WW09"/>
<dbReference type="VEuPathDB" id="TriTrypDB:BCY84_15114"/>
<accession>A0A2V2WW09</accession>